<dbReference type="InterPro" id="IPR009091">
    <property type="entry name" value="RCC1/BLIP-II"/>
</dbReference>
<dbReference type="PANTHER" id="PTHR22870">
    <property type="entry name" value="REGULATOR OF CHROMOSOME CONDENSATION"/>
    <property type="match status" value="1"/>
</dbReference>
<feature type="repeat" description="RCC1" evidence="2">
    <location>
        <begin position="634"/>
        <end position="689"/>
    </location>
</feature>
<evidence type="ECO:0000313" key="4">
    <source>
        <dbReference type="EMBL" id="CAG9315743.1"/>
    </source>
</evidence>
<dbReference type="SUPFAM" id="SSF50985">
    <property type="entry name" value="RCC1/BLIP-II"/>
    <property type="match status" value="1"/>
</dbReference>
<dbReference type="PRINTS" id="PR00633">
    <property type="entry name" value="RCCNDNSATION"/>
</dbReference>
<comment type="caution">
    <text evidence="4">The sequence shown here is derived from an EMBL/GenBank/DDBJ whole genome shotgun (WGS) entry which is preliminary data.</text>
</comment>
<feature type="repeat" description="RCC1" evidence="2">
    <location>
        <begin position="690"/>
        <end position="742"/>
    </location>
</feature>
<dbReference type="AlphaFoldDB" id="A0AAU9IRG6"/>
<proteinExistence type="predicted"/>
<organism evidence="4 5">
    <name type="scientific">Blepharisma stoltei</name>
    <dbReference type="NCBI Taxonomy" id="1481888"/>
    <lineage>
        <taxon>Eukaryota</taxon>
        <taxon>Sar</taxon>
        <taxon>Alveolata</taxon>
        <taxon>Ciliophora</taxon>
        <taxon>Postciliodesmatophora</taxon>
        <taxon>Heterotrichea</taxon>
        <taxon>Heterotrichida</taxon>
        <taxon>Blepharismidae</taxon>
        <taxon>Blepharisma</taxon>
    </lineage>
</organism>
<accession>A0AAU9IRG6</accession>
<dbReference type="PROSITE" id="PS50012">
    <property type="entry name" value="RCC1_3"/>
    <property type="match status" value="4"/>
</dbReference>
<evidence type="ECO:0000313" key="5">
    <source>
        <dbReference type="Proteomes" id="UP001162131"/>
    </source>
</evidence>
<dbReference type="Gene3D" id="2.130.10.30">
    <property type="entry name" value="Regulator of chromosome condensation 1/beta-lactamase-inhibitor protein II"/>
    <property type="match status" value="2"/>
</dbReference>
<feature type="compositionally biased region" description="Polar residues" evidence="3">
    <location>
        <begin position="1"/>
        <end position="19"/>
    </location>
</feature>
<dbReference type="InterPro" id="IPR051210">
    <property type="entry name" value="Ub_ligase/GEF_domain"/>
</dbReference>
<gene>
    <name evidence="4" type="ORF">BSTOLATCC_MIC14493</name>
</gene>
<feature type="repeat" description="RCC1" evidence="2">
    <location>
        <begin position="522"/>
        <end position="573"/>
    </location>
</feature>
<keyword evidence="1" id="KW-0677">Repeat</keyword>
<keyword evidence="5" id="KW-1185">Reference proteome</keyword>
<dbReference type="EMBL" id="CAJZBQ010000014">
    <property type="protein sequence ID" value="CAG9315743.1"/>
    <property type="molecule type" value="Genomic_DNA"/>
</dbReference>
<evidence type="ECO:0000256" key="3">
    <source>
        <dbReference type="SAM" id="MobiDB-lite"/>
    </source>
</evidence>
<sequence length="811" mass="89763">MEASYSSQLKHKSTTSLTQSEEHTRSTQMSHPSLLIQKSPAYVGLSSLSTRISKFQSFSTDPLYKFSVISPSKPDISVVLDRNEFISADLVNLKATLAHLHEKSPFRRGNVQDVVNPLDTDQSSVHGVPKNSLNLSSTYSQALMSRGSLQSEVMPFNLAEEMAKDQDSFSMESSFRSSAAFSDLPDKPDISYNSKALILQIQRDFQCRQEDDLHLHSITPASSLVNSDESGEMTPVSLRSSKPMFDENSSVSYSHQGEEFLYNSTNLELSMMEWEEKRKSKTISEESLEIPNLNENYMARTNTDASCIAELVPEQENENSTFLFKSIEALRKAKIARFSIAESEISSPPEDEGSIRISVANRLFLNGQTASKAKMRTVYDSPQHEFRQLQPKILTDSMSFAMSTFPPESQRSVIPFPDVNSPLIKKLVVCEENPNSNSEIKNNKEIIPVTIQYSFAACGYATVPLLEFSKSEGKSKGFILYDDSKQLLNCMLPTKILKELSHNPVKWISCGFEHCAAITCDGKVLTWGYGASGCLGHGDTNTYLSPTIVNSLFQENIVYLECGGYHNAAITEDGDVWVWGRNDVHQLGLSFSKIAKDDIGHVALRPIKVKGLQEVCIKGIACGEAHTLALDSDGVIHTFGWAEDGQLGIYPSELKDGMMTTDIKEVSSIKQKVVKVSAGSIFSACITEVGEVYVWGNGEQGQLGLGNNIKRVDFPTVINTLRNENIIDLECGESHVICLTQSGRIYGWGQGIVGDFGNDKMFPRGSDIICSVPRVLSNVDIAHRYIMKKKVNPLDDLAAQLTAKLMKLQQC</sequence>
<feature type="region of interest" description="Disordered" evidence="3">
    <location>
        <begin position="1"/>
        <end position="33"/>
    </location>
</feature>
<name>A0AAU9IRG6_9CILI</name>
<dbReference type="PANTHER" id="PTHR22870:SF408">
    <property type="entry name" value="OS09G0560450 PROTEIN"/>
    <property type="match status" value="1"/>
</dbReference>
<protein>
    <submittedName>
        <fullName evidence="4">Uncharacterized protein</fullName>
    </submittedName>
</protein>
<feature type="repeat" description="RCC1" evidence="2">
    <location>
        <begin position="574"/>
        <end position="633"/>
    </location>
</feature>
<evidence type="ECO:0000256" key="2">
    <source>
        <dbReference type="PROSITE-ProRule" id="PRU00235"/>
    </source>
</evidence>
<dbReference type="InterPro" id="IPR000408">
    <property type="entry name" value="Reg_chr_condens"/>
</dbReference>
<dbReference type="Pfam" id="PF00415">
    <property type="entry name" value="RCC1"/>
    <property type="match status" value="3"/>
</dbReference>
<evidence type="ECO:0000256" key="1">
    <source>
        <dbReference type="ARBA" id="ARBA00022737"/>
    </source>
</evidence>
<reference evidence="4" key="1">
    <citation type="submission" date="2021-09" db="EMBL/GenBank/DDBJ databases">
        <authorList>
            <consortium name="AG Swart"/>
            <person name="Singh M."/>
            <person name="Singh A."/>
            <person name="Seah K."/>
            <person name="Emmerich C."/>
        </authorList>
    </citation>
    <scope>NUCLEOTIDE SEQUENCE</scope>
    <source>
        <strain evidence="4">ATCC30299</strain>
    </source>
</reference>
<dbReference type="Proteomes" id="UP001162131">
    <property type="component" value="Unassembled WGS sequence"/>
</dbReference>